<feature type="binding site" evidence="6">
    <location>
        <position position="123"/>
    </location>
    <ligand>
        <name>S-adenosyl-L-methionine</name>
        <dbReference type="ChEBI" id="CHEBI:59789"/>
    </ligand>
</feature>
<evidence type="ECO:0000256" key="1">
    <source>
        <dbReference type="ARBA" id="ARBA00022490"/>
    </source>
</evidence>
<comment type="caution">
    <text evidence="6">Lacks conserved residue(s) required for the propagation of feature annotation.</text>
</comment>
<keyword evidence="2 6" id="KW-0698">rRNA processing</keyword>
<evidence type="ECO:0000313" key="7">
    <source>
        <dbReference type="EMBL" id="QTA37214.1"/>
    </source>
</evidence>
<feature type="binding site" evidence="6">
    <location>
        <begin position="107"/>
        <end position="108"/>
    </location>
    <ligand>
        <name>S-adenosyl-L-methionine</name>
        <dbReference type="ChEBI" id="CHEBI:59789"/>
    </ligand>
</feature>
<comment type="similarity">
    <text evidence="6">Belongs to the methyltransferase superfamily. RNA methyltransferase RsmG family.</text>
</comment>
<dbReference type="HAMAP" id="MF_00074">
    <property type="entry name" value="16SrRNA_methyltr_G"/>
    <property type="match status" value="1"/>
</dbReference>
<evidence type="ECO:0000256" key="5">
    <source>
        <dbReference type="ARBA" id="ARBA00022691"/>
    </source>
</evidence>
<evidence type="ECO:0000256" key="4">
    <source>
        <dbReference type="ARBA" id="ARBA00022679"/>
    </source>
</evidence>
<comment type="function">
    <text evidence="6">Specifically methylates the N7 position of a guanine in 16S rRNA.</text>
</comment>
<evidence type="ECO:0000256" key="2">
    <source>
        <dbReference type="ARBA" id="ARBA00022552"/>
    </source>
</evidence>
<proteinExistence type="inferred from homology"/>
<dbReference type="PIRSF" id="PIRSF003078">
    <property type="entry name" value="GidB"/>
    <property type="match status" value="1"/>
</dbReference>
<feature type="binding site" evidence="6">
    <location>
        <position position="57"/>
    </location>
    <ligand>
        <name>S-adenosyl-L-methionine</name>
        <dbReference type="ChEBI" id="CHEBI:59789"/>
    </ligand>
</feature>
<protein>
    <recommendedName>
        <fullName evidence="6">Ribosomal RNA small subunit methyltransferase G</fullName>
        <ecNumber evidence="6">2.1.1.-</ecNumber>
    </recommendedName>
    <alternativeName>
        <fullName evidence="6">16S rRNA 7-methylguanosine methyltransferase</fullName>
        <shortName evidence="6">16S rRNA m7G methyltransferase</shortName>
    </alternativeName>
</protein>
<dbReference type="GO" id="GO:0008168">
    <property type="term" value="F:methyltransferase activity"/>
    <property type="evidence" value="ECO:0007669"/>
    <property type="project" value="UniProtKB-KW"/>
</dbReference>
<dbReference type="GO" id="GO:0032259">
    <property type="term" value="P:methylation"/>
    <property type="evidence" value="ECO:0007669"/>
    <property type="project" value="UniProtKB-KW"/>
</dbReference>
<keyword evidence="5 6" id="KW-0949">S-adenosyl-L-methionine</keyword>
<dbReference type="PANTHER" id="PTHR31760">
    <property type="entry name" value="S-ADENOSYL-L-METHIONINE-DEPENDENT METHYLTRANSFERASES SUPERFAMILY PROTEIN"/>
    <property type="match status" value="1"/>
</dbReference>
<dbReference type="Pfam" id="PF02527">
    <property type="entry name" value="GidB"/>
    <property type="match status" value="1"/>
</dbReference>
<dbReference type="EC" id="2.1.1.-" evidence="6"/>
<gene>
    <name evidence="6 7" type="primary">rsmG</name>
    <name evidence="7" type="ORF">JYK00_05565</name>
</gene>
<dbReference type="EMBL" id="CP071446">
    <property type="protein sequence ID" value="QTA37214.1"/>
    <property type="molecule type" value="Genomic_DNA"/>
</dbReference>
<keyword evidence="4 6" id="KW-0808">Transferase</keyword>
<keyword evidence="8" id="KW-1185">Reference proteome</keyword>
<evidence type="ECO:0000256" key="6">
    <source>
        <dbReference type="HAMAP-Rule" id="MF_00074"/>
    </source>
</evidence>
<dbReference type="InterPro" id="IPR003682">
    <property type="entry name" value="rRNA_ssu_MeTfrase_G"/>
</dbReference>
<dbReference type="PANTHER" id="PTHR31760:SF0">
    <property type="entry name" value="S-ADENOSYL-L-METHIONINE-DEPENDENT METHYLTRANSFERASES SUPERFAMILY PROTEIN"/>
    <property type="match status" value="1"/>
</dbReference>
<evidence type="ECO:0000313" key="8">
    <source>
        <dbReference type="Proteomes" id="UP000671862"/>
    </source>
</evidence>
<comment type="subcellular location">
    <subcellularLocation>
        <location evidence="6">Cytoplasm</location>
    </subcellularLocation>
</comment>
<dbReference type="InterPro" id="IPR029063">
    <property type="entry name" value="SAM-dependent_MTases_sf"/>
</dbReference>
<dbReference type="Proteomes" id="UP000671862">
    <property type="component" value="Chromosome"/>
</dbReference>
<name>A0ABX7S520_9BACT</name>
<dbReference type="Gene3D" id="3.40.50.150">
    <property type="entry name" value="Vaccinia Virus protein VP39"/>
    <property type="match status" value="1"/>
</dbReference>
<keyword evidence="3 6" id="KW-0489">Methyltransferase</keyword>
<keyword evidence="1 6" id="KW-0963">Cytoplasm</keyword>
<dbReference type="SUPFAM" id="SSF53335">
    <property type="entry name" value="S-adenosyl-L-methionine-dependent methyltransferases"/>
    <property type="match status" value="1"/>
</dbReference>
<reference evidence="7 8" key="1">
    <citation type="submission" date="2021-03" db="EMBL/GenBank/DDBJ databases">
        <title>Thermosipho ferrireducens sp.nov., an anaerobic thermophilic iron-reducing bacterium isolated from a deep-sea hydrothermal sulfide deposits.</title>
        <authorList>
            <person name="Zeng X."/>
            <person name="Chen Y."/>
            <person name="Shao Z."/>
        </authorList>
    </citation>
    <scope>NUCLEOTIDE SEQUENCE [LARGE SCALE GENOMIC DNA]</scope>
    <source>
        <strain evidence="7 8">JL129W03</strain>
    </source>
</reference>
<accession>A0ABX7S520</accession>
<dbReference type="NCBIfam" id="TIGR00138">
    <property type="entry name" value="rsmG_gidB"/>
    <property type="match status" value="1"/>
</dbReference>
<organism evidence="7 8">
    <name type="scientific">Thermosipho ferrireducens</name>
    <dbReference type="NCBI Taxonomy" id="2571116"/>
    <lineage>
        <taxon>Bacteria</taxon>
        <taxon>Thermotogati</taxon>
        <taxon>Thermotogota</taxon>
        <taxon>Thermotogae</taxon>
        <taxon>Thermotogales</taxon>
        <taxon>Fervidobacteriaceae</taxon>
        <taxon>Thermosipho</taxon>
    </lineage>
</organism>
<feature type="binding site" evidence="6">
    <location>
        <begin position="79"/>
        <end position="81"/>
    </location>
    <ligand>
        <name>S-adenosyl-L-methionine</name>
        <dbReference type="ChEBI" id="CHEBI:59789"/>
    </ligand>
</feature>
<evidence type="ECO:0000256" key="3">
    <source>
        <dbReference type="ARBA" id="ARBA00022603"/>
    </source>
</evidence>
<dbReference type="RefSeq" id="WP_207565939.1">
    <property type="nucleotide sequence ID" value="NZ_CP071446.1"/>
</dbReference>
<sequence>MNQKVQNLMKEYVSKIINAPLNLTSHKDLEIAYQLLAVDSIKPIKASDIGEVFLDVGTGGGVPGVFLRMIFDVQGVLVDSSKKKISYVERICRELKIDRLEFIGERVENLRSYREKFDAVTAKAVAELRILLELTAPFAKVGGKLLLYKGPRWKEEYKVSENAMIQLGISLDEVREYEILNKKRFLLVFGKKFPAPEKYPRKYSQIIKKPL</sequence>